<dbReference type="AlphaFoldDB" id="A0A7T8K8U5"/>
<gene>
    <name evidence="1" type="ORF">FKW44_012460</name>
</gene>
<evidence type="ECO:0000313" key="2">
    <source>
        <dbReference type="Proteomes" id="UP000595437"/>
    </source>
</evidence>
<evidence type="ECO:0000313" key="1">
    <source>
        <dbReference type="EMBL" id="QQP51192.1"/>
    </source>
</evidence>
<keyword evidence="2" id="KW-1185">Reference proteome</keyword>
<accession>A0A7T8K8U5</accession>
<feature type="non-terminal residue" evidence="1">
    <location>
        <position position="66"/>
    </location>
</feature>
<dbReference type="EMBL" id="CP045897">
    <property type="protein sequence ID" value="QQP51192.1"/>
    <property type="molecule type" value="Genomic_DNA"/>
</dbReference>
<protein>
    <submittedName>
        <fullName evidence="1">Uncharacterized protein</fullName>
    </submittedName>
</protein>
<sequence length="66" mass="7421">IRIILAVGDADEGLLERFTIATRDADIAVDVTMGNCLINKLAEKFYSARFGNVYFIGRPLLPFRMK</sequence>
<name>A0A7T8K8U5_CALRO</name>
<organism evidence="1 2">
    <name type="scientific">Caligus rogercresseyi</name>
    <name type="common">Sea louse</name>
    <dbReference type="NCBI Taxonomy" id="217165"/>
    <lineage>
        <taxon>Eukaryota</taxon>
        <taxon>Metazoa</taxon>
        <taxon>Ecdysozoa</taxon>
        <taxon>Arthropoda</taxon>
        <taxon>Crustacea</taxon>
        <taxon>Multicrustacea</taxon>
        <taxon>Hexanauplia</taxon>
        <taxon>Copepoda</taxon>
        <taxon>Siphonostomatoida</taxon>
        <taxon>Caligidae</taxon>
        <taxon>Caligus</taxon>
    </lineage>
</organism>
<reference evidence="2" key="1">
    <citation type="submission" date="2021-01" db="EMBL/GenBank/DDBJ databases">
        <title>Caligus Genome Assembly.</title>
        <authorList>
            <person name="Gallardo-Escarate C."/>
        </authorList>
    </citation>
    <scope>NUCLEOTIDE SEQUENCE [LARGE SCALE GENOMIC DNA]</scope>
</reference>
<proteinExistence type="predicted"/>
<feature type="non-terminal residue" evidence="1">
    <location>
        <position position="1"/>
    </location>
</feature>
<dbReference type="Proteomes" id="UP000595437">
    <property type="component" value="Chromosome 8"/>
</dbReference>